<dbReference type="Proteomes" id="UP001597111">
    <property type="component" value="Unassembled WGS sequence"/>
</dbReference>
<gene>
    <name evidence="7" type="ORF">ACFR9S_10765</name>
</gene>
<dbReference type="EMBL" id="JBHUDH010000120">
    <property type="protein sequence ID" value="MFD1526771.1"/>
    <property type="molecule type" value="Genomic_DNA"/>
</dbReference>
<evidence type="ECO:0000313" key="7">
    <source>
        <dbReference type="EMBL" id="MFD1526771.1"/>
    </source>
</evidence>
<dbReference type="GO" id="GO:0003677">
    <property type="term" value="F:DNA binding"/>
    <property type="evidence" value="ECO:0007669"/>
    <property type="project" value="UniProtKB-KW"/>
</dbReference>
<dbReference type="InterPro" id="IPR000432">
    <property type="entry name" value="DNA_mismatch_repair_MutS_C"/>
</dbReference>
<keyword evidence="8" id="KW-1185">Reference proteome</keyword>
<dbReference type="SMART" id="SM00534">
    <property type="entry name" value="MUTSac"/>
    <property type="match status" value="1"/>
</dbReference>
<accession>A0ABD6B8B0</accession>
<dbReference type="InterPro" id="IPR045076">
    <property type="entry name" value="MutS"/>
</dbReference>
<dbReference type="PANTHER" id="PTHR11361">
    <property type="entry name" value="DNA MISMATCH REPAIR PROTEIN MUTS FAMILY MEMBER"/>
    <property type="match status" value="1"/>
</dbReference>
<organism evidence="7 8">
    <name type="scientific">Halolamina salina</name>
    <dbReference type="NCBI Taxonomy" id="1220023"/>
    <lineage>
        <taxon>Archaea</taxon>
        <taxon>Methanobacteriati</taxon>
        <taxon>Methanobacteriota</taxon>
        <taxon>Stenosarchaea group</taxon>
        <taxon>Halobacteria</taxon>
        <taxon>Halobacteriales</taxon>
        <taxon>Haloferacaceae</taxon>
    </lineage>
</organism>
<dbReference type="AlphaFoldDB" id="A0ABD6B8B0"/>
<evidence type="ECO:0000313" key="8">
    <source>
        <dbReference type="Proteomes" id="UP001597111"/>
    </source>
</evidence>
<feature type="non-terminal residue" evidence="7">
    <location>
        <position position="1"/>
    </location>
</feature>
<evidence type="ECO:0000256" key="3">
    <source>
        <dbReference type="ARBA" id="ARBA00023125"/>
    </source>
</evidence>
<dbReference type="Pfam" id="PF00488">
    <property type="entry name" value="MutS_V"/>
    <property type="match status" value="1"/>
</dbReference>
<evidence type="ECO:0000256" key="2">
    <source>
        <dbReference type="ARBA" id="ARBA00022840"/>
    </source>
</evidence>
<dbReference type="FunFam" id="3.40.50.300:FF:000870">
    <property type="entry name" value="MutS protein homolog 4"/>
    <property type="match status" value="1"/>
</dbReference>
<sequence>ALEYDIFREVRAQVADAADRLQALAADLADLDALLSLATVAVGPEFCRPAFHDGDESLEIEAGRHPVVAQAQEEFVPNDADLPAGSVALITGPNMSGKSTYMRQVGLICVLAQAGGFVPAESASLPVLDRVFTRVGASDDIAGGQSTFMREMSELTDILHDATENSLVLLDEVGRGTSTADGLAIARAATEFLHDEVGARTLFATHYHDLTALADEREGVFNLHFTAIRDGEDVTFLHRVDEGPSSSSYGVEVARMAGVPEAVVERSRELVEDEETTASADATTEPTQAATDGAGVDTATTIDTDDAEPSPPPGQQTLPGTEPDDTDTDEIAAELRDIDLARTTPIEALNRLQELQDRVSR</sequence>
<evidence type="ECO:0000259" key="6">
    <source>
        <dbReference type="PROSITE" id="PS00486"/>
    </source>
</evidence>
<dbReference type="InterPro" id="IPR036187">
    <property type="entry name" value="DNA_mismatch_repair_MutS_sf"/>
</dbReference>
<name>A0ABD6B8B0_9EURY</name>
<dbReference type="InterPro" id="IPR027417">
    <property type="entry name" value="P-loop_NTPase"/>
</dbReference>
<dbReference type="PROSITE" id="PS00486">
    <property type="entry name" value="DNA_MISMATCH_REPAIR_2"/>
    <property type="match status" value="1"/>
</dbReference>
<keyword evidence="2" id="KW-0067">ATP-binding</keyword>
<dbReference type="PANTHER" id="PTHR11361:SF34">
    <property type="entry name" value="DNA MISMATCH REPAIR PROTEIN MSH1, MITOCHONDRIAL"/>
    <property type="match status" value="1"/>
</dbReference>
<feature type="coiled-coil region" evidence="4">
    <location>
        <begin position="7"/>
        <end position="34"/>
    </location>
</feature>
<dbReference type="GO" id="GO:0005524">
    <property type="term" value="F:ATP binding"/>
    <property type="evidence" value="ECO:0007669"/>
    <property type="project" value="UniProtKB-KW"/>
</dbReference>
<proteinExistence type="predicted"/>
<evidence type="ECO:0000256" key="1">
    <source>
        <dbReference type="ARBA" id="ARBA00022741"/>
    </source>
</evidence>
<dbReference type="SUPFAM" id="SSF48334">
    <property type="entry name" value="DNA repair protein MutS, domain III"/>
    <property type="match status" value="1"/>
</dbReference>
<evidence type="ECO:0000256" key="5">
    <source>
        <dbReference type="SAM" id="MobiDB-lite"/>
    </source>
</evidence>
<dbReference type="RefSeq" id="WP_417385087.1">
    <property type="nucleotide sequence ID" value="NZ_JBHUDH010000120.1"/>
</dbReference>
<dbReference type="SUPFAM" id="SSF52540">
    <property type="entry name" value="P-loop containing nucleoside triphosphate hydrolases"/>
    <property type="match status" value="1"/>
</dbReference>
<dbReference type="Gene3D" id="3.40.50.300">
    <property type="entry name" value="P-loop containing nucleotide triphosphate hydrolases"/>
    <property type="match status" value="1"/>
</dbReference>
<keyword evidence="4" id="KW-0175">Coiled coil</keyword>
<feature type="compositionally biased region" description="Low complexity" evidence="5">
    <location>
        <begin position="277"/>
        <end position="302"/>
    </location>
</feature>
<feature type="region of interest" description="Disordered" evidence="5">
    <location>
        <begin position="267"/>
        <end position="330"/>
    </location>
</feature>
<keyword evidence="1" id="KW-0547">Nucleotide-binding</keyword>
<comment type="caution">
    <text evidence="7">The sequence shown here is derived from an EMBL/GenBank/DDBJ whole genome shotgun (WGS) entry which is preliminary data.</text>
</comment>
<protein>
    <submittedName>
        <fullName evidence="7">DNA mismatch repair protein MutS</fullName>
    </submittedName>
</protein>
<evidence type="ECO:0000256" key="4">
    <source>
        <dbReference type="SAM" id="Coils"/>
    </source>
</evidence>
<keyword evidence="3" id="KW-0238">DNA-binding</keyword>
<feature type="domain" description="DNA mismatch repair proteins mutS family" evidence="6">
    <location>
        <begin position="166"/>
        <end position="182"/>
    </location>
</feature>
<reference evidence="7 8" key="1">
    <citation type="journal article" date="2019" name="Int. J. Syst. Evol. Microbiol.">
        <title>The Global Catalogue of Microorganisms (GCM) 10K type strain sequencing project: providing services to taxonomists for standard genome sequencing and annotation.</title>
        <authorList>
            <consortium name="The Broad Institute Genomics Platform"/>
            <consortium name="The Broad Institute Genome Sequencing Center for Infectious Disease"/>
            <person name="Wu L."/>
            <person name="Ma J."/>
        </authorList>
    </citation>
    <scope>NUCLEOTIDE SEQUENCE [LARGE SCALE GENOMIC DNA]</scope>
    <source>
        <strain evidence="7 8">CGMCC 1.12285</strain>
    </source>
</reference>